<protein>
    <submittedName>
        <fullName evidence="1">Uncharacterized protein</fullName>
    </submittedName>
</protein>
<reference evidence="1 2" key="1">
    <citation type="submission" date="2019-11" db="EMBL/GenBank/DDBJ databases">
        <title>Pedobacter petrophilus genome.</title>
        <authorList>
            <person name="Feldbauer M.J."/>
            <person name="Newman J.D."/>
        </authorList>
    </citation>
    <scope>NUCLEOTIDE SEQUENCE [LARGE SCALE GENOMIC DNA]</scope>
    <source>
        <strain evidence="1 2">LMG 29686</strain>
    </source>
</reference>
<dbReference type="Proteomes" id="UP000487757">
    <property type="component" value="Unassembled WGS sequence"/>
</dbReference>
<accession>A0A7K0FY69</accession>
<organism evidence="1 2">
    <name type="scientific">Pedobacter petrophilus</name>
    <dbReference type="NCBI Taxonomy" id="1908241"/>
    <lineage>
        <taxon>Bacteria</taxon>
        <taxon>Pseudomonadati</taxon>
        <taxon>Bacteroidota</taxon>
        <taxon>Sphingobacteriia</taxon>
        <taxon>Sphingobacteriales</taxon>
        <taxon>Sphingobacteriaceae</taxon>
        <taxon>Pedobacter</taxon>
    </lineage>
</organism>
<sequence length="253" mass="29978">MKFKSVGTPKPIEFTFGFQDKKGAFVWYKEKKEPIPIKFKALDIDSADRESGQPDFYHYRYTEMYNGKASGEYGITEWPRNVDDIYYMRYKDGKKFKFELVEDEGMYDGKSMALLHGTQIHYYSFYGDNLRFVYPDRYQEKLILSKLSKDKARHLEINDYNFDGLDDIAFGKDSFNGQKVVFDIHDIFIFNSKNKRFDKLQIPKSGTLTYFSDLKINTNRKELTTKRKIGDRWNSYTYGFDKMGILVLIKNDK</sequence>
<comment type="caution">
    <text evidence="1">The sequence shown here is derived from an EMBL/GenBank/DDBJ whole genome shotgun (WGS) entry which is preliminary data.</text>
</comment>
<name>A0A7K0FY69_9SPHI</name>
<dbReference type="NCBIfam" id="NF047539">
    <property type="entry name" value="XAC2610_fam"/>
    <property type="match status" value="1"/>
</dbReference>
<keyword evidence="2" id="KW-1185">Reference proteome</keyword>
<dbReference type="InterPro" id="IPR058087">
    <property type="entry name" value="XAC2610_dom"/>
</dbReference>
<dbReference type="OrthoDB" id="8431028at2"/>
<evidence type="ECO:0000313" key="1">
    <source>
        <dbReference type="EMBL" id="MRX76553.1"/>
    </source>
</evidence>
<gene>
    <name evidence="1" type="ORF">GJU39_10660</name>
</gene>
<dbReference type="EMBL" id="WKKH01000013">
    <property type="protein sequence ID" value="MRX76553.1"/>
    <property type="molecule type" value="Genomic_DNA"/>
</dbReference>
<evidence type="ECO:0000313" key="2">
    <source>
        <dbReference type="Proteomes" id="UP000487757"/>
    </source>
</evidence>
<proteinExistence type="predicted"/>
<dbReference type="AlphaFoldDB" id="A0A7K0FY69"/>